<dbReference type="AlphaFoldDB" id="A0A8J4SZN6"/>
<dbReference type="PANTHER" id="PTHR24068">
    <property type="entry name" value="UBIQUITIN-CONJUGATING ENZYME E2"/>
    <property type="match status" value="1"/>
</dbReference>
<proteinExistence type="predicted"/>
<dbReference type="Gene3D" id="3.10.110.10">
    <property type="entry name" value="Ubiquitin Conjugating Enzyme"/>
    <property type="match status" value="1"/>
</dbReference>
<organism evidence="2 3">
    <name type="scientific">Paragonimus heterotremus</name>
    <dbReference type="NCBI Taxonomy" id="100268"/>
    <lineage>
        <taxon>Eukaryota</taxon>
        <taxon>Metazoa</taxon>
        <taxon>Spiralia</taxon>
        <taxon>Lophotrochozoa</taxon>
        <taxon>Platyhelminthes</taxon>
        <taxon>Trematoda</taxon>
        <taxon>Digenea</taxon>
        <taxon>Plagiorchiida</taxon>
        <taxon>Troglotremata</taxon>
        <taxon>Troglotrematidae</taxon>
        <taxon>Paragonimus</taxon>
    </lineage>
</organism>
<dbReference type="SMART" id="SM00212">
    <property type="entry name" value="UBCc"/>
    <property type="match status" value="1"/>
</dbReference>
<dbReference type="InterPro" id="IPR016135">
    <property type="entry name" value="UBQ-conjugating_enzyme/RWD"/>
</dbReference>
<feature type="domain" description="UBC core" evidence="1">
    <location>
        <begin position="4"/>
        <end position="154"/>
    </location>
</feature>
<evidence type="ECO:0000313" key="2">
    <source>
        <dbReference type="EMBL" id="KAF5402431.1"/>
    </source>
</evidence>
<dbReference type="OrthoDB" id="9978460at2759"/>
<dbReference type="Pfam" id="PF00179">
    <property type="entry name" value="UQ_con"/>
    <property type="match status" value="1"/>
</dbReference>
<comment type="caution">
    <text evidence="2">The sequence shown here is derived from an EMBL/GenBank/DDBJ whole genome shotgun (WGS) entry which is preliminary data.</text>
</comment>
<evidence type="ECO:0000259" key="1">
    <source>
        <dbReference type="PROSITE" id="PS50127"/>
    </source>
</evidence>
<dbReference type="InterPro" id="IPR000608">
    <property type="entry name" value="UBC"/>
</dbReference>
<keyword evidence="3" id="KW-1185">Reference proteome</keyword>
<protein>
    <recommendedName>
        <fullName evidence="1">UBC core domain-containing protein</fullName>
    </recommendedName>
</protein>
<dbReference type="CDD" id="cd23794">
    <property type="entry name" value="UBCc_UBE2F_UBE2M"/>
    <property type="match status" value="1"/>
</dbReference>
<evidence type="ECO:0000313" key="3">
    <source>
        <dbReference type="Proteomes" id="UP000748531"/>
    </source>
</evidence>
<sequence>MKNWRRRTFIRDFYDLMLSIEKDEQLKIVDYDEQNLTQFFISVTPSDGLYAHAQFIFQITSSDVYPEEPPKVRCITPIFHPNIDDPSRNGDTCINLFNYWNKGFSLKDVANAVLFLFYRPNFDDPLNSSVPDEGETVVDCILQSLNGGEIHGVHYPPNKAWCAWKEQNPKTSILGHQLLPYKILERQSEVTDNSDYLLNEMEKSPFMNDTDKLNATEMEKPVEDYSDETALYKNVLKPHHSQSTEVSSGISTHSTLWSTENFEDERCDGEMENERNESDEEDPGLFHTVEAQKYDITWYTLNPEEQPYVSRCYFAQSCQMNKYLSYRCGPHENPDQIVHLDGLLRTLQKGQYQTWKPGYSHRSNGNLEKTITASSVDVEQAKHVYEMESRFINNLSPMSWSLRQTRWPAYCLPNRFVTHCLFNSSAATTVWPRASAMRLFMDLNHRMSGLNKVAQLQLILVDPLALSPFSPIFNRMITAAVSIYANNSRRYLLSIEWLTVWESLFSPVRDSSRRPYKTLGISALSVCALLSNWLCWFSRMELYHYSLGYSRPGMTAFSCARRVTDPFALCCLDPASLGLGQAAVCDGWPLWLVCQLSRTMCDLLGRFTGYISHHFYGGNFNNNQDIAFPKCSIYPTCIYFPFSDVDEI</sequence>
<accession>A0A8J4SZN6</accession>
<reference evidence="2" key="1">
    <citation type="submission" date="2019-05" db="EMBL/GenBank/DDBJ databases">
        <title>Annotation for the trematode Paragonimus heterotremus.</title>
        <authorList>
            <person name="Choi Y.-J."/>
        </authorList>
    </citation>
    <scope>NUCLEOTIDE SEQUENCE</scope>
    <source>
        <strain evidence="2">LC</strain>
    </source>
</reference>
<name>A0A8J4SZN6_9TREM</name>
<gene>
    <name evidence="2" type="ORF">PHET_04270</name>
</gene>
<dbReference type="PROSITE" id="PS50127">
    <property type="entry name" value="UBC_2"/>
    <property type="match status" value="1"/>
</dbReference>
<dbReference type="EMBL" id="LUCH01001817">
    <property type="protein sequence ID" value="KAF5402431.1"/>
    <property type="molecule type" value="Genomic_DNA"/>
</dbReference>
<dbReference type="Proteomes" id="UP000748531">
    <property type="component" value="Unassembled WGS sequence"/>
</dbReference>
<dbReference type="SUPFAM" id="SSF54495">
    <property type="entry name" value="UBC-like"/>
    <property type="match status" value="1"/>
</dbReference>